<dbReference type="InterPro" id="IPR023393">
    <property type="entry name" value="START-like_dom_sf"/>
</dbReference>
<dbReference type="PANTHER" id="PTHR31213">
    <property type="entry name" value="OS08G0374000 PROTEIN-RELATED"/>
    <property type="match status" value="1"/>
</dbReference>
<dbReference type="GO" id="GO:0010427">
    <property type="term" value="F:abscisic acid binding"/>
    <property type="evidence" value="ECO:0007669"/>
    <property type="project" value="TreeGrafter"/>
</dbReference>
<accession>A0AAV0Z008</accession>
<dbReference type="GO" id="GO:0005634">
    <property type="term" value="C:nucleus"/>
    <property type="evidence" value="ECO:0007669"/>
    <property type="project" value="TreeGrafter"/>
</dbReference>
<keyword evidence="4" id="KW-1185">Reference proteome</keyword>
<comment type="similarity">
    <text evidence="1">Belongs to the BetVI family.</text>
</comment>
<dbReference type="PANTHER" id="PTHR31213:SF17">
    <property type="entry name" value="MAJOR ALLERGEN PRU AR 1-LIKE"/>
    <property type="match status" value="1"/>
</dbReference>
<dbReference type="GO" id="GO:0004864">
    <property type="term" value="F:protein phosphatase inhibitor activity"/>
    <property type="evidence" value="ECO:0007669"/>
    <property type="project" value="TreeGrafter"/>
</dbReference>
<evidence type="ECO:0000259" key="2">
    <source>
        <dbReference type="Pfam" id="PF00407"/>
    </source>
</evidence>
<dbReference type="InterPro" id="IPR050279">
    <property type="entry name" value="Plant_def-hormone_signal"/>
</dbReference>
<dbReference type="EMBL" id="OX451736">
    <property type="protein sequence ID" value="CAI8590154.1"/>
    <property type="molecule type" value="Genomic_DNA"/>
</dbReference>
<reference evidence="3 4" key="1">
    <citation type="submission" date="2023-01" db="EMBL/GenBank/DDBJ databases">
        <authorList>
            <person name="Kreplak J."/>
        </authorList>
    </citation>
    <scope>NUCLEOTIDE SEQUENCE [LARGE SCALE GENOMIC DNA]</scope>
</reference>
<dbReference type="GO" id="GO:0038023">
    <property type="term" value="F:signaling receptor activity"/>
    <property type="evidence" value="ECO:0007669"/>
    <property type="project" value="TreeGrafter"/>
</dbReference>
<dbReference type="InterPro" id="IPR000916">
    <property type="entry name" value="Bet_v_I/MLP"/>
</dbReference>
<dbReference type="SUPFAM" id="SSF55961">
    <property type="entry name" value="Bet v1-like"/>
    <property type="match status" value="1"/>
</dbReference>
<evidence type="ECO:0000256" key="1">
    <source>
        <dbReference type="ARBA" id="ARBA00009744"/>
    </source>
</evidence>
<sequence>MALEAPVVWTHTGHNTRQVTSPFSPRRHFNGLALDPKILCTNAMPAVSEVRNVNGIEGVGSLMHITMAESAGGGFKRVKIDKIDHAEMKYRYSVVDGSDFDHDMTEKISYQVTVEADPNGGPGSVATIKVKHYWRHFGKGLDLSDEQVLEQTHMQGFDVFDDAERKQYPVLEQRVDRRLSS</sequence>
<dbReference type="GO" id="GO:0006952">
    <property type="term" value="P:defense response"/>
    <property type="evidence" value="ECO:0007669"/>
    <property type="project" value="InterPro"/>
</dbReference>
<organism evidence="3 4">
    <name type="scientific">Vicia faba</name>
    <name type="common">Broad bean</name>
    <name type="synonym">Faba vulgaris</name>
    <dbReference type="NCBI Taxonomy" id="3906"/>
    <lineage>
        <taxon>Eukaryota</taxon>
        <taxon>Viridiplantae</taxon>
        <taxon>Streptophyta</taxon>
        <taxon>Embryophyta</taxon>
        <taxon>Tracheophyta</taxon>
        <taxon>Spermatophyta</taxon>
        <taxon>Magnoliopsida</taxon>
        <taxon>eudicotyledons</taxon>
        <taxon>Gunneridae</taxon>
        <taxon>Pentapetalae</taxon>
        <taxon>rosids</taxon>
        <taxon>fabids</taxon>
        <taxon>Fabales</taxon>
        <taxon>Fabaceae</taxon>
        <taxon>Papilionoideae</taxon>
        <taxon>50 kb inversion clade</taxon>
        <taxon>NPAAA clade</taxon>
        <taxon>Hologalegina</taxon>
        <taxon>IRL clade</taxon>
        <taxon>Fabeae</taxon>
        <taxon>Vicia</taxon>
    </lineage>
</organism>
<name>A0AAV0Z008_VICFA</name>
<evidence type="ECO:0000313" key="4">
    <source>
        <dbReference type="Proteomes" id="UP001157006"/>
    </source>
</evidence>
<dbReference type="GO" id="GO:0009738">
    <property type="term" value="P:abscisic acid-activated signaling pathway"/>
    <property type="evidence" value="ECO:0007669"/>
    <property type="project" value="TreeGrafter"/>
</dbReference>
<dbReference type="Gene3D" id="3.30.530.20">
    <property type="match status" value="1"/>
</dbReference>
<proteinExistence type="inferred from homology"/>
<protein>
    <recommendedName>
        <fullName evidence="2">Bet v I/Major latex protein domain-containing protein</fullName>
    </recommendedName>
</protein>
<gene>
    <name evidence="3" type="ORF">VFH_I427960</name>
</gene>
<dbReference type="AlphaFoldDB" id="A0AAV0Z008"/>
<dbReference type="Pfam" id="PF00407">
    <property type="entry name" value="Bet_v_1"/>
    <property type="match status" value="1"/>
</dbReference>
<feature type="domain" description="Bet v I/Major latex protein" evidence="2">
    <location>
        <begin position="17"/>
        <end position="131"/>
    </location>
</feature>
<evidence type="ECO:0000313" key="3">
    <source>
        <dbReference type="EMBL" id="CAI8590154.1"/>
    </source>
</evidence>
<dbReference type="Proteomes" id="UP001157006">
    <property type="component" value="Chromosome 1L"/>
</dbReference>
<dbReference type="GO" id="GO:0005737">
    <property type="term" value="C:cytoplasm"/>
    <property type="evidence" value="ECO:0007669"/>
    <property type="project" value="TreeGrafter"/>
</dbReference>